<dbReference type="InterPro" id="IPR050435">
    <property type="entry name" value="MZM1/LYRM7"/>
</dbReference>
<gene>
    <name evidence="1" type="ORF">CB5_LOCUS16504</name>
</gene>
<dbReference type="GO" id="GO:0044183">
    <property type="term" value="F:protein folding chaperone"/>
    <property type="evidence" value="ECO:0007669"/>
    <property type="project" value="TreeGrafter"/>
</dbReference>
<sequence>MAGRREGLAAYRALLRATRRTFAGDKLMLAESAAEIRRRFEEASPAPEEEVRRRLEEAREAAHFISHMIVQAHRSPPAPSVRPSPLSLSFFLVCFRVRVSKRTRKGMFERKRVREQGK</sequence>
<proteinExistence type="predicted"/>
<dbReference type="PANTHER" id="PTHR46749:SF1">
    <property type="entry name" value="COMPLEX III ASSEMBLY FACTOR LYRM7"/>
    <property type="match status" value="1"/>
</dbReference>
<dbReference type="GO" id="GO:0034551">
    <property type="term" value="P:mitochondrial respiratory chain complex III assembly"/>
    <property type="evidence" value="ECO:0007669"/>
    <property type="project" value="TreeGrafter"/>
</dbReference>
<evidence type="ECO:0008006" key="2">
    <source>
        <dbReference type="Google" id="ProtNLM"/>
    </source>
</evidence>
<organism evidence="1">
    <name type="scientific">Ananas comosus var. bracteatus</name>
    <name type="common">red pineapple</name>
    <dbReference type="NCBI Taxonomy" id="296719"/>
    <lineage>
        <taxon>Eukaryota</taxon>
        <taxon>Viridiplantae</taxon>
        <taxon>Streptophyta</taxon>
        <taxon>Embryophyta</taxon>
        <taxon>Tracheophyta</taxon>
        <taxon>Spermatophyta</taxon>
        <taxon>Magnoliopsida</taxon>
        <taxon>Liliopsida</taxon>
        <taxon>Poales</taxon>
        <taxon>Bromeliaceae</taxon>
        <taxon>Bromelioideae</taxon>
        <taxon>Ananas</taxon>
    </lineage>
</organism>
<dbReference type="GO" id="GO:0005759">
    <property type="term" value="C:mitochondrial matrix"/>
    <property type="evidence" value="ECO:0007669"/>
    <property type="project" value="TreeGrafter"/>
</dbReference>
<dbReference type="PANTHER" id="PTHR46749">
    <property type="entry name" value="COMPLEX III ASSEMBLY FACTOR LYRM7"/>
    <property type="match status" value="1"/>
</dbReference>
<dbReference type="EMBL" id="LR862151">
    <property type="protein sequence ID" value="CAD1833293.1"/>
    <property type="molecule type" value="Genomic_DNA"/>
</dbReference>
<reference evidence="1" key="1">
    <citation type="submission" date="2020-07" db="EMBL/GenBank/DDBJ databases">
        <authorList>
            <person name="Lin J."/>
        </authorList>
    </citation>
    <scope>NUCLEOTIDE SEQUENCE</scope>
</reference>
<evidence type="ECO:0000313" key="1">
    <source>
        <dbReference type="EMBL" id="CAD1833293.1"/>
    </source>
</evidence>
<dbReference type="AlphaFoldDB" id="A0A6V7PRH3"/>
<accession>A0A6V7PRH3</accession>
<name>A0A6V7PRH3_ANACO</name>
<protein>
    <recommendedName>
        <fullName evidence="2">Mitochondrial zinc maintenance protein 1, mitochondrial</fullName>
    </recommendedName>
</protein>